<accession>A0AAE0BL39</accession>
<dbReference type="EMBL" id="LGRX02034204">
    <property type="protein sequence ID" value="KAK3238472.1"/>
    <property type="molecule type" value="Genomic_DNA"/>
</dbReference>
<gene>
    <name evidence="1" type="ORF">CYMTET_51519</name>
</gene>
<proteinExistence type="predicted"/>
<protein>
    <submittedName>
        <fullName evidence="1">Uncharacterized protein</fullName>
    </submittedName>
</protein>
<name>A0AAE0BL39_9CHLO</name>
<reference evidence="1 2" key="1">
    <citation type="journal article" date="2015" name="Genome Biol. Evol.">
        <title>Comparative Genomics of a Bacterivorous Green Alga Reveals Evolutionary Causalities and Consequences of Phago-Mixotrophic Mode of Nutrition.</title>
        <authorList>
            <person name="Burns J.A."/>
            <person name="Paasch A."/>
            <person name="Narechania A."/>
            <person name="Kim E."/>
        </authorList>
    </citation>
    <scope>NUCLEOTIDE SEQUENCE [LARGE SCALE GENOMIC DNA]</scope>
    <source>
        <strain evidence="1 2">PLY_AMNH</strain>
    </source>
</reference>
<sequence>MPDELEQISFKMLCAFVTCYCTKQVAAVCGPGRGGRIAAVVLAGAVPDGDETKPMAAAPIRVTILQSSDKVTTSHFMPRRMVLKFVVCARPHSIY</sequence>
<dbReference type="AlphaFoldDB" id="A0AAE0BL39"/>
<evidence type="ECO:0000313" key="1">
    <source>
        <dbReference type="EMBL" id="KAK3238472.1"/>
    </source>
</evidence>
<organism evidence="1 2">
    <name type="scientific">Cymbomonas tetramitiformis</name>
    <dbReference type="NCBI Taxonomy" id="36881"/>
    <lineage>
        <taxon>Eukaryota</taxon>
        <taxon>Viridiplantae</taxon>
        <taxon>Chlorophyta</taxon>
        <taxon>Pyramimonadophyceae</taxon>
        <taxon>Pyramimonadales</taxon>
        <taxon>Pyramimonadaceae</taxon>
        <taxon>Cymbomonas</taxon>
    </lineage>
</organism>
<evidence type="ECO:0000313" key="2">
    <source>
        <dbReference type="Proteomes" id="UP001190700"/>
    </source>
</evidence>
<dbReference type="Proteomes" id="UP001190700">
    <property type="component" value="Unassembled WGS sequence"/>
</dbReference>
<comment type="caution">
    <text evidence="1">The sequence shown here is derived from an EMBL/GenBank/DDBJ whole genome shotgun (WGS) entry which is preliminary data.</text>
</comment>
<keyword evidence="2" id="KW-1185">Reference proteome</keyword>